<evidence type="ECO:0000313" key="3">
    <source>
        <dbReference type="Proteomes" id="UP001163046"/>
    </source>
</evidence>
<evidence type="ECO:0000313" key="2">
    <source>
        <dbReference type="EMBL" id="KAJ7383412.1"/>
    </source>
</evidence>
<gene>
    <name evidence="2" type="ORF">OS493_028088</name>
</gene>
<proteinExistence type="predicted"/>
<accession>A0A9X0D177</accession>
<evidence type="ECO:0000256" key="1">
    <source>
        <dbReference type="SAM" id="Phobius"/>
    </source>
</evidence>
<name>A0A9X0D177_9CNID</name>
<keyword evidence="1" id="KW-1133">Transmembrane helix</keyword>
<dbReference type="AlphaFoldDB" id="A0A9X0D177"/>
<organism evidence="2 3">
    <name type="scientific">Desmophyllum pertusum</name>
    <dbReference type="NCBI Taxonomy" id="174260"/>
    <lineage>
        <taxon>Eukaryota</taxon>
        <taxon>Metazoa</taxon>
        <taxon>Cnidaria</taxon>
        <taxon>Anthozoa</taxon>
        <taxon>Hexacorallia</taxon>
        <taxon>Scleractinia</taxon>
        <taxon>Caryophylliina</taxon>
        <taxon>Caryophylliidae</taxon>
        <taxon>Desmophyllum</taxon>
    </lineage>
</organism>
<keyword evidence="1" id="KW-0812">Transmembrane</keyword>
<dbReference type="Proteomes" id="UP001163046">
    <property type="component" value="Unassembled WGS sequence"/>
</dbReference>
<keyword evidence="3" id="KW-1185">Reference proteome</keyword>
<keyword evidence="1" id="KW-0472">Membrane</keyword>
<comment type="caution">
    <text evidence="2">The sequence shown here is derived from an EMBL/GenBank/DDBJ whole genome shotgun (WGS) entry which is preliminary data.</text>
</comment>
<feature type="transmembrane region" description="Helical" evidence="1">
    <location>
        <begin position="190"/>
        <end position="210"/>
    </location>
</feature>
<reference evidence="2" key="1">
    <citation type="submission" date="2023-01" db="EMBL/GenBank/DDBJ databases">
        <title>Genome assembly of the deep-sea coral Lophelia pertusa.</title>
        <authorList>
            <person name="Herrera S."/>
            <person name="Cordes E."/>
        </authorList>
    </citation>
    <scope>NUCLEOTIDE SEQUENCE</scope>
    <source>
        <strain evidence="2">USNM1676648</strain>
        <tissue evidence="2">Polyp</tissue>
    </source>
</reference>
<dbReference type="EMBL" id="MU825899">
    <property type="protein sequence ID" value="KAJ7383412.1"/>
    <property type="molecule type" value="Genomic_DNA"/>
</dbReference>
<sequence length="270" mass="31831">MDTPVPPEVLMFPITSLPYILNTRPELQQSFLLDFEVRPGWIVYNPNVVSVLSCNEMFQPVYELNPIWNPDKQVFKIKSNDDLDDLKDMLAKPIVFCTTRRQECEAMINGFDTDFVLLLDPSDPQIATQIKQIVDRVEERLNSGQKFCLKINFSDLLDKLTSNQFKNLVYWMNCEFHITNHCRPNQFLQMNLWIFWCAMLPVFLMASLPYRIARKAYFHDEEIHLQVSASERREAFTLRSYPDIEPAKRRAPFWNLSTHVSWCFQVTIHV</sequence>
<protein>
    <submittedName>
        <fullName evidence="2">Uncharacterized protein</fullName>
    </submittedName>
</protein>
<dbReference type="OrthoDB" id="5953929at2759"/>